<keyword evidence="2" id="KW-1185">Reference proteome</keyword>
<accession>B7LSZ9</accession>
<dbReference type="EMBL" id="CU928158">
    <property type="protein sequence ID" value="CAQ90988.1"/>
    <property type="molecule type" value="Genomic_DNA"/>
</dbReference>
<evidence type="ECO:0008006" key="3">
    <source>
        <dbReference type="Google" id="ProtNLM"/>
    </source>
</evidence>
<name>B7LSZ9_ESCF3</name>
<protein>
    <recommendedName>
        <fullName evidence="3">Tetratricopeptide repeat protein</fullName>
    </recommendedName>
</protein>
<gene>
    <name evidence="1" type="ordered locus">EFER_3511</name>
</gene>
<dbReference type="Gene3D" id="1.25.40.10">
    <property type="entry name" value="Tetratricopeptide repeat domain"/>
    <property type="match status" value="2"/>
</dbReference>
<evidence type="ECO:0000313" key="2">
    <source>
        <dbReference type="Proteomes" id="UP000000745"/>
    </source>
</evidence>
<reference evidence="2" key="1">
    <citation type="journal article" date="2009" name="PLoS Genet.">
        <title>Organised genome dynamics in the Escherichia coli species results in highly diverse adaptive paths.</title>
        <authorList>
            <person name="Touchon M."/>
            <person name="Hoede C."/>
            <person name="Tenaillon O."/>
            <person name="Barbe V."/>
            <person name="Baeriswyl S."/>
            <person name="Bidet P."/>
            <person name="Bingen E."/>
            <person name="Bonacorsi S."/>
            <person name="Bouchier C."/>
            <person name="Bouvet O."/>
            <person name="Calteau A."/>
            <person name="Chiapello H."/>
            <person name="Clermont O."/>
            <person name="Cruveiller S."/>
            <person name="Danchin A."/>
            <person name="Diard M."/>
            <person name="Dossat C."/>
            <person name="Karoui M.E."/>
            <person name="Frapy E."/>
            <person name="Garry L."/>
            <person name="Ghigo J.M."/>
            <person name="Gilles A.M."/>
            <person name="Johnson J."/>
            <person name="Le Bouguenec C."/>
            <person name="Lescat M."/>
            <person name="Mangenot S."/>
            <person name="Martinez-Jehanne V."/>
            <person name="Matic I."/>
            <person name="Nassif X."/>
            <person name="Oztas S."/>
            <person name="Petit M.A."/>
            <person name="Pichon C."/>
            <person name="Rouy Z."/>
            <person name="Ruf C.S."/>
            <person name="Schneider D."/>
            <person name="Tourret J."/>
            <person name="Vacherie B."/>
            <person name="Vallenet D."/>
            <person name="Medigue C."/>
            <person name="Rocha E.P.C."/>
            <person name="Denamur E."/>
        </authorList>
    </citation>
    <scope>NUCLEOTIDE SEQUENCE [LARGE SCALE GENOMIC DNA]</scope>
    <source>
        <strain evidence="2">ATCC 35469 / DSM 13698 / BCRC 15582 / CCUG 18766 / IAM 14443 / JCM 21226 / LMG 7866 / NBRC 102419 / NCTC 12128 / CDC 0568-73</strain>
    </source>
</reference>
<proteinExistence type="predicted"/>
<organism evidence="1 2">
    <name type="scientific">Escherichia fergusonii (strain ATCC 35469 / DSM 13698 / CCUG 18766 / IAM 14443 / JCM 21226 / LMG 7866 / NBRC 102419 / NCTC 12128 / CDC 0568-73)</name>
    <dbReference type="NCBI Taxonomy" id="585054"/>
    <lineage>
        <taxon>Bacteria</taxon>
        <taxon>Pseudomonadati</taxon>
        <taxon>Pseudomonadota</taxon>
        <taxon>Gammaproteobacteria</taxon>
        <taxon>Enterobacterales</taxon>
        <taxon>Enterobacteriaceae</taxon>
        <taxon>Escherichia</taxon>
    </lineage>
</organism>
<dbReference type="Proteomes" id="UP000000745">
    <property type="component" value="Chromosome"/>
</dbReference>
<dbReference type="InterPro" id="IPR011990">
    <property type="entry name" value="TPR-like_helical_dom_sf"/>
</dbReference>
<dbReference type="KEGG" id="efe:EFER_3511"/>
<sequence length="739" mass="83856">MIWPLKTMVILTRHCHNRSSYLLLNAHMLMAQAIIRHKPTHPRYVLFASVPGSCVLVKAVRWDGRDAPQIYKESSMLSPKISRLSVVVFLSLINANVNACGPFIPNHLLTDRNSALLEMPNGSFVFEVQQLVKRDPGLPVWQENTPEEATQTDNDAEPPVQNRALELYYSGAKDFHQGKYDSPYFQQLLALPKTEQGEWRLAALYSLARGGFDASDDELDLIINKGGFNQQLAEQAIQRYQQIIEEVRNGAADPELLSLASLGQIGHYYLKKGDVAAAVKMYARQAAQGSPSGKASLRMISLYITREKNLPLLESVINDPMVQQLVIAELFIRHDWGYVSEACTEDLVDYTCPTHRDRLIKLLSQHRVKGFSYSDRLAALAYRAGNYSLAQTLLEDAPESGLSEWLKAKMALRAGDIPLATRHYARAAPLFPTDEVWGSMDPESPYYHGDKVIIPSCRIASEQAILALKRDDYLQAAALFYQAKDLYWADLAWVAENVLTLPELQAFVEKNVPAPQHPLKPVDLNNSSYGYYISPDIIPTDVKLRALLGRRLIRHGQYQQAINWFDIPNYRQAAQKLADLMAIAKNKNIPDKQRAQAQYEAARLLRFSGIELVAYEMYPDYAITSGQYSEPFEYSNNDQWISRKEKQRIHHAIPTADEHFLHYRWQAVAWAENAADLLHPKTQAWAAILCNANSWIKFRDPVLNHALWQRYVQNGKAFPWAASFGQDCPEPFFTALIKR</sequence>
<dbReference type="HOGENOM" id="CLU_015622_0_0_6"/>
<dbReference type="AlphaFoldDB" id="B7LSZ9"/>
<evidence type="ECO:0000313" key="1">
    <source>
        <dbReference type="EMBL" id="CAQ90988.1"/>
    </source>
</evidence>